<protein>
    <submittedName>
        <fullName evidence="1">Uncharacterized protein</fullName>
    </submittedName>
</protein>
<dbReference type="STRING" id="1453999.AW06_002389"/>
<dbReference type="Proteomes" id="UP000021315">
    <property type="component" value="Unassembled WGS sequence"/>
</dbReference>
<comment type="caution">
    <text evidence="1">The sequence shown here is derived from an EMBL/GenBank/DDBJ whole genome shotgun (WGS) entry which is preliminary data.</text>
</comment>
<keyword evidence="2" id="KW-1185">Reference proteome</keyword>
<evidence type="ECO:0000313" key="1">
    <source>
        <dbReference type="EMBL" id="KFB76479.1"/>
    </source>
</evidence>
<dbReference type="EMBL" id="JDST02000053">
    <property type="protein sequence ID" value="KFB76479.1"/>
    <property type="molecule type" value="Genomic_DNA"/>
</dbReference>
<proteinExistence type="predicted"/>
<sequence length="315" mass="36806">MDRQTADEVLECLVGERTLYHYYRDRYSIGLLRHLSRRQALRIAALKQSPYAQLLQKPRVRNILADSGGKEIDDMQLARHDYDADQTDFVLTLGTWGSELKRETCWKQTSRPGYNLVLQLNFCRRHDRLFQRLGYTGDSFNYRGHPVSERRNTLAWARIDLDWQTGTALIEEIQSDWIRRVAWLGERVAGRLKSGQQPADETRYCDLKCSLQTTQEYCRFALERYAAIWAEAMLWATIAFVREELGLQRIYYHSEESGRLLKNIRGKLPPRSLYTDLPRKFCFVPTQETPEFLLRASGVGKAIRRSEGLSLFQLT</sequence>
<dbReference type="AlphaFoldDB" id="A0A080MGU0"/>
<gene>
    <name evidence="1" type="ORF">AW06_002389</name>
</gene>
<accession>A0A080MGU0</accession>
<organism evidence="1 2">
    <name type="scientific">Candidatus Accumulibacter cognatus</name>
    <dbReference type="NCBI Taxonomy" id="2954383"/>
    <lineage>
        <taxon>Bacteria</taxon>
        <taxon>Pseudomonadati</taxon>
        <taxon>Pseudomonadota</taxon>
        <taxon>Betaproteobacteria</taxon>
        <taxon>Candidatus Accumulibacter</taxon>
    </lineage>
</organism>
<evidence type="ECO:0000313" key="2">
    <source>
        <dbReference type="Proteomes" id="UP000021315"/>
    </source>
</evidence>
<reference evidence="1" key="1">
    <citation type="submission" date="2014-02" db="EMBL/GenBank/DDBJ databases">
        <title>Expanding our view of genomic diversity in Candidatus Accumulibacter clades.</title>
        <authorList>
            <person name="Skennerton C.T."/>
            <person name="Barr J.J."/>
            <person name="Slater F.R."/>
            <person name="Bond P.L."/>
            <person name="Tyson G.W."/>
        </authorList>
    </citation>
    <scope>NUCLEOTIDE SEQUENCE [LARGE SCALE GENOMIC DNA]</scope>
</reference>
<dbReference type="RefSeq" id="WP_034949457.1">
    <property type="nucleotide sequence ID" value="NZ_JDST02000053.1"/>
</dbReference>
<name>A0A080MGU0_9PROT</name>